<organism evidence="1 2">
    <name type="scientific">Mythimna loreyi</name>
    <dbReference type="NCBI Taxonomy" id="667449"/>
    <lineage>
        <taxon>Eukaryota</taxon>
        <taxon>Metazoa</taxon>
        <taxon>Ecdysozoa</taxon>
        <taxon>Arthropoda</taxon>
        <taxon>Hexapoda</taxon>
        <taxon>Insecta</taxon>
        <taxon>Pterygota</taxon>
        <taxon>Neoptera</taxon>
        <taxon>Endopterygota</taxon>
        <taxon>Lepidoptera</taxon>
        <taxon>Glossata</taxon>
        <taxon>Ditrysia</taxon>
        <taxon>Noctuoidea</taxon>
        <taxon>Noctuidae</taxon>
        <taxon>Noctuinae</taxon>
        <taxon>Hadenini</taxon>
        <taxon>Mythimna</taxon>
    </lineage>
</organism>
<proteinExistence type="predicted"/>
<dbReference type="EMBL" id="CM056791">
    <property type="protein sequence ID" value="KAJ8725321.1"/>
    <property type="molecule type" value="Genomic_DNA"/>
</dbReference>
<protein>
    <submittedName>
        <fullName evidence="1">Uncharacterized protein</fullName>
    </submittedName>
</protein>
<dbReference type="Proteomes" id="UP001231649">
    <property type="component" value="Chromosome 15"/>
</dbReference>
<evidence type="ECO:0000313" key="2">
    <source>
        <dbReference type="Proteomes" id="UP001231649"/>
    </source>
</evidence>
<accession>A0ACC2QTE4</accession>
<reference evidence="1" key="1">
    <citation type="submission" date="2023-03" db="EMBL/GenBank/DDBJ databases">
        <title>Chromosome-level genomes of two armyworms, Mythimna separata and Mythimna loreyi, provide insights into the biosynthesis and reception of sex pheromones.</title>
        <authorList>
            <person name="Zhao H."/>
        </authorList>
    </citation>
    <scope>NUCLEOTIDE SEQUENCE</scope>
    <source>
        <strain evidence="1">BeijingLab</strain>
    </source>
</reference>
<gene>
    <name evidence="1" type="ORF">PYW08_003504</name>
</gene>
<comment type="caution">
    <text evidence="1">The sequence shown here is derived from an EMBL/GenBank/DDBJ whole genome shotgun (WGS) entry which is preliminary data.</text>
</comment>
<evidence type="ECO:0000313" key="1">
    <source>
        <dbReference type="EMBL" id="KAJ8725321.1"/>
    </source>
</evidence>
<name>A0ACC2QTE4_9NEOP</name>
<keyword evidence="2" id="KW-1185">Reference proteome</keyword>
<sequence>MALSPKKYVSNYTNSTAQRGVEAKEIELANTNMELDMSVSTHGAAESSARSAARAPHAAPLLASNDDTGSYLQVVVEKHRRARSPAPRAPAAAQTSPRLPAASSPLAHNQGGRGDGLGGGERGVYVLPHPVLLACPTSSPLRSALQAHTYFT</sequence>